<proteinExistence type="inferred from homology"/>
<dbReference type="Proteomes" id="UP000777482">
    <property type="component" value="Unassembled WGS sequence"/>
</dbReference>
<feature type="region of interest" description="Disordered" evidence="3">
    <location>
        <begin position="304"/>
        <end position="323"/>
    </location>
</feature>
<evidence type="ECO:0000313" key="5">
    <source>
        <dbReference type="EMBL" id="KAG0662114.1"/>
    </source>
</evidence>
<feature type="compositionally biased region" description="Polar residues" evidence="3">
    <location>
        <begin position="98"/>
        <end position="107"/>
    </location>
</feature>
<dbReference type="EMBL" id="PUHQ01000029">
    <property type="protein sequence ID" value="KAG0662114.1"/>
    <property type="molecule type" value="Genomic_DNA"/>
</dbReference>
<feature type="region of interest" description="Disordered" evidence="3">
    <location>
        <begin position="129"/>
        <end position="248"/>
    </location>
</feature>
<comment type="similarity">
    <text evidence="1">Belongs to the SWC5 family.</text>
</comment>
<dbReference type="InterPro" id="IPR011421">
    <property type="entry name" value="BCNT-C"/>
</dbReference>
<dbReference type="GO" id="GO:0000812">
    <property type="term" value="C:Swr1 complex"/>
    <property type="evidence" value="ECO:0007669"/>
    <property type="project" value="TreeGrafter"/>
</dbReference>
<dbReference type="InterPro" id="IPR027124">
    <property type="entry name" value="Swc5/CFDP1/2"/>
</dbReference>
<dbReference type="PROSITE" id="PS51279">
    <property type="entry name" value="BCNT_C"/>
    <property type="match status" value="1"/>
</dbReference>
<evidence type="ECO:0000313" key="6">
    <source>
        <dbReference type="Proteomes" id="UP000777482"/>
    </source>
</evidence>
<accession>A0A9P7B7C5</accession>
<dbReference type="PANTHER" id="PTHR48407">
    <property type="entry name" value="CRANIOFACIAL DEVELOPMENT PROTEIN 1"/>
    <property type="match status" value="1"/>
</dbReference>
<name>A0A9P7B7C5_RHOMI</name>
<feature type="region of interest" description="Disordered" evidence="3">
    <location>
        <begin position="1"/>
        <end position="116"/>
    </location>
</feature>
<feature type="compositionally biased region" description="Low complexity" evidence="3">
    <location>
        <begin position="175"/>
        <end position="227"/>
    </location>
</feature>
<organism evidence="5 6">
    <name type="scientific">Rhodotorula mucilaginosa</name>
    <name type="common">Yeast</name>
    <name type="synonym">Rhodotorula rubra</name>
    <dbReference type="NCBI Taxonomy" id="5537"/>
    <lineage>
        <taxon>Eukaryota</taxon>
        <taxon>Fungi</taxon>
        <taxon>Dikarya</taxon>
        <taxon>Basidiomycota</taxon>
        <taxon>Pucciniomycotina</taxon>
        <taxon>Microbotryomycetes</taxon>
        <taxon>Sporidiobolales</taxon>
        <taxon>Sporidiobolaceae</taxon>
        <taxon>Rhodotorula</taxon>
    </lineage>
</organism>
<gene>
    <name evidence="5" type="ORF">C6P46_003507</name>
</gene>
<dbReference type="AlphaFoldDB" id="A0A9P7B7C5"/>
<dbReference type="Pfam" id="PF07572">
    <property type="entry name" value="BCNT"/>
    <property type="match status" value="1"/>
</dbReference>
<comment type="caution">
    <text evidence="5">The sequence shown here is derived from an EMBL/GenBank/DDBJ whole genome shotgun (WGS) entry which is preliminary data.</text>
</comment>
<reference evidence="5 6" key="1">
    <citation type="submission" date="2020-11" db="EMBL/GenBank/DDBJ databases">
        <title>Kefir isolates.</title>
        <authorList>
            <person name="Marcisauskas S."/>
            <person name="Kim Y."/>
            <person name="Blasche S."/>
        </authorList>
    </citation>
    <scope>NUCLEOTIDE SEQUENCE [LARGE SCALE GENOMIC DNA]</scope>
    <source>
        <strain evidence="5 6">KR</strain>
    </source>
</reference>
<evidence type="ECO:0000256" key="2">
    <source>
        <dbReference type="ARBA" id="ARBA00019138"/>
    </source>
</evidence>
<evidence type="ECO:0000259" key="4">
    <source>
        <dbReference type="PROSITE" id="PS51279"/>
    </source>
</evidence>
<evidence type="ECO:0000256" key="1">
    <source>
        <dbReference type="ARBA" id="ARBA00010465"/>
    </source>
</evidence>
<evidence type="ECO:0000256" key="3">
    <source>
        <dbReference type="SAM" id="MobiDB-lite"/>
    </source>
</evidence>
<dbReference type="OrthoDB" id="445677at2759"/>
<dbReference type="PANTHER" id="PTHR48407:SF1">
    <property type="entry name" value="CRANIOFACIAL DEVELOPMENT PROTEIN 1"/>
    <property type="match status" value="1"/>
</dbReference>
<sequence>MAPPKSAVAQKLMQDDPTLLPSEDEDDSDFHLSDHGGGNNSDSDADSSDSDSGGGKRKRKRSPVAVSAPEPAIDKATVDDLWAQFNNPLDDPYARPATTATTSSNPKQADDDNSDLVTIEVEYEFAGEKLKQKKQVARTSPEAQAYLARHPPAKTASSSSSATTSVPPPPPSAPAPSTATKPTDPTTASLDALFGPGSSTPTTSGSNPPKPAAESPVAAAAAAPLPAAKRRKTGAGKGGGGLAGMAAAMGVGVGGKPAKLNTLEKSKLDWTSYVSSETGLEDSLAHARKDGYLDRRDFLDRVEGHKSEQFDQARQASRRAGKR</sequence>
<feature type="domain" description="BCNT-C" evidence="4">
    <location>
        <begin position="236"/>
        <end position="320"/>
    </location>
</feature>
<feature type="compositionally biased region" description="Low complexity" evidence="3">
    <location>
        <begin position="153"/>
        <end position="165"/>
    </location>
</feature>
<protein>
    <recommendedName>
        <fullName evidence="2">SWR1-complex protein 5</fullName>
    </recommendedName>
</protein>
<keyword evidence="6" id="KW-1185">Reference proteome</keyword>